<keyword evidence="3" id="KW-1185">Reference proteome</keyword>
<organism evidence="2 3">
    <name type="scientific">Microthlaspi erraticum</name>
    <dbReference type="NCBI Taxonomy" id="1685480"/>
    <lineage>
        <taxon>Eukaryota</taxon>
        <taxon>Viridiplantae</taxon>
        <taxon>Streptophyta</taxon>
        <taxon>Embryophyta</taxon>
        <taxon>Tracheophyta</taxon>
        <taxon>Spermatophyta</taxon>
        <taxon>Magnoliopsida</taxon>
        <taxon>eudicotyledons</taxon>
        <taxon>Gunneridae</taxon>
        <taxon>Pentapetalae</taxon>
        <taxon>rosids</taxon>
        <taxon>malvids</taxon>
        <taxon>Brassicales</taxon>
        <taxon>Brassicaceae</taxon>
        <taxon>Coluteocarpeae</taxon>
        <taxon>Microthlaspi</taxon>
    </lineage>
</organism>
<dbReference type="OrthoDB" id="1726621at2759"/>
<dbReference type="EMBL" id="CACVBM020001495">
    <property type="protein sequence ID" value="CAA7051968.1"/>
    <property type="molecule type" value="Genomic_DNA"/>
</dbReference>
<evidence type="ECO:0000313" key="2">
    <source>
        <dbReference type="EMBL" id="CAA7051968.1"/>
    </source>
</evidence>
<proteinExistence type="predicted"/>
<comment type="caution">
    <text evidence="2">The sequence shown here is derived from an EMBL/GenBank/DDBJ whole genome shotgun (WGS) entry which is preliminary data.</text>
</comment>
<dbReference type="Proteomes" id="UP000467841">
    <property type="component" value="Unassembled WGS sequence"/>
</dbReference>
<evidence type="ECO:0000259" key="1">
    <source>
        <dbReference type="Pfam" id="PF14363"/>
    </source>
</evidence>
<feature type="domain" description="AAA-type ATPase N-terminal" evidence="1">
    <location>
        <begin position="17"/>
        <end position="106"/>
    </location>
</feature>
<dbReference type="Pfam" id="PF14363">
    <property type="entry name" value="AAA_assoc"/>
    <property type="match status" value="1"/>
</dbReference>
<accession>A0A6D2KS75</accession>
<sequence>MFFSTISTISMMFKQHLPYELQDYLYKYVLKIFSLVWNTVHIKFYEDTGDGLKKSNAYDNIQNYLSSKSTALAKRLRASESGNGKSLVFGLDDHEDVRDVFSGVEVN</sequence>
<evidence type="ECO:0000313" key="3">
    <source>
        <dbReference type="Proteomes" id="UP000467841"/>
    </source>
</evidence>
<gene>
    <name evidence="2" type="ORF">MERR_LOCUS39203</name>
</gene>
<dbReference type="InterPro" id="IPR025753">
    <property type="entry name" value="AAA_N_dom"/>
</dbReference>
<name>A0A6D2KS75_9BRAS</name>
<protein>
    <recommendedName>
        <fullName evidence="1">AAA-type ATPase N-terminal domain-containing protein</fullName>
    </recommendedName>
</protein>
<reference evidence="2" key="1">
    <citation type="submission" date="2020-01" db="EMBL/GenBank/DDBJ databases">
        <authorList>
            <person name="Mishra B."/>
        </authorList>
    </citation>
    <scope>NUCLEOTIDE SEQUENCE [LARGE SCALE GENOMIC DNA]</scope>
</reference>
<dbReference type="AlphaFoldDB" id="A0A6D2KS75"/>